<sequence length="90" mass="10321">MVNVVIHSFYILVLPVWYFLSVFSAPNVGQSWNLAVCYYALKLYPYAVIVIIAWAWVFYEKGFYKWTYPLNAIPAVPIILCTVLMAGHIG</sequence>
<evidence type="ECO:0000313" key="2">
    <source>
        <dbReference type="EMBL" id="GIO48415.1"/>
    </source>
</evidence>
<dbReference type="AlphaFoldDB" id="A0A920CRM5"/>
<keyword evidence="1" id="KW-1133">Transmembrane helix</keyword>
<reference evidence="2 3" key="1">
    <citation type="submission" date="2021-03" db="EMBL/GenBank/DDBJ databases">
        <title>Antimicrobial resistance genes in bacteria isolated from Japanese honey, and their potential for conferring macrolide and lincosamide resistance in the American foulbrood pathogen Paenibacillus larvae.</title>
        <authorList>
            <person name="Okamoto M."/>
            <person name="Kumagai M."/>
            <person name="Kanamori H."/>
            <person name="Takamatsu D."/>
        </authorList>
    </citation>
    <scope>NUCLEOTIDE SEQUENCE [LARGE SCALE GENOMIC DNA]</scope>
    <source>
        <strain evidence="2 3">J34TS1</strain>
    </source>
</reference>
<dbReference type="Proteomes" id="UP000682811">
    <property type="component" value="Unassembled WGS sequence"/>
</dbReference>
<name>A0A920CRM5_9BACL</name>
<feature type="transmembrane region" description="Helical" evidence="1">
    <location>
        <begin position="37"/>
        <end position="59"/>
    </location>
</feature>
<keyword evidence="1" id="KW-0472">Membrane</keyword>
<accession>A0A920CRM5</accession>
<organism evidence="2 3">
    <name type="scientific">Paenibacillus azoreducens</name>
    <dbReference type="NCBI Taxonomy" id="116718"/>
    <lineage>
        <taxon>Bacteria</taxon>
        <taxon>Bacillati</taxon>
        <taxon>Bacillota</taxon>
        <taxon>Bacilli</taxon>
        <taxon>Bacillales</taxon>
        <taxon>Paenibacillaceae</taxon>
        <taxon>Paenibacillus</taxon>
    </lineage>
</organism>
<comment type="caution">
    <text evidence="2">The sequence shown here is derived from an EMBL/GenBank/DDBJ whole genome shotgun (WGS) entry which is preliminary data.</text>
</comment>
<evidence type="ECO:0000256" key="1">
    <source>
        <dbReference type="SAM" id="Phobius"/>
    </source>
</evidence>
<feature type="transmembrane region" description="Helical" evidence="1">
    <location>
        <begin position="6"/>
        <end position="25"/>
    </location>
</feature>
<keyword evidence="1" id="KW-0812">Transmembrane</keyword>
<evidence type="ECO:0000313" key="3">
    <source>
        <dbReference type="Proteomes" id="UP000682811"/>
    </source>
</evidence>
<dbReference type="EMBL" id="BORT01000013">
    <property type="protein sequence ID" value="GIO48415.1"/>
    <property type="molecule type" value="Genomic_DNA"/>
</dbReference>
<keyword evidence="3" id="KW-1185">Reference proteome</keyword>
<proteinExistence type="predicted"/>
<protein>
    <submittedName>
        <fullName evidence="2">Uncharacterized protein</fullName>
    </submittedName>
</protein>
<gene>
    <name evidence="2" type="ORF">J34TS1_31800</name>
</gene>
<feature type="transmembrane region" description="Helical" evidence="1">
    <location>
        <begin position="71"/>
        <end position="89"/>
    </location>
</feature>